<dbReference type="Pfam" id="PF13971">
    <property type="entry name" value="Mei4"/>
    <property type="match status" value="1"/>
</dbReference>
<evidence type="ECO:0000313" key="4">
    <source>
        <dbReference type="Proteomes" id="UP001623349"/>
    </source>
</evidence>
<sequence length="258" mass="29155">MDTQTWYLKTSKLALALAIIHSKPADRSSREYTEHLATLVTQQESKWKAKVEALEAEVLQLRQKLFLSSISSGLLKNVSGHDVLPTLSDQEPTSSENTLTLMDDSGCVLSNEQRSEPTELSQHFVESTNPPLLPLPLEKKPSTTLENHLSSHMQFFQHLLELKKWTESSNLQVYLTHFEKDSSTVSDSVLQLLDGLITFYRKPRLPFSSFWAEAVGALARLVNDFNVSNHIFKRCSKKLEEFAKTLLQAILGNNSINQ</sequence>
<proteinExistence type="inferred from homology"/>
<accession>A0ABQ0F5B5</accession>
<keyword evidence="1" id="KW-0469">Meiosis</keyword>
<dbReference type="PANTHER" id="PTHR28575:SF1">
    <property type="entry name" value="MEIOSIS-SPECIFIC PROTEIN MEI4"/>
    <property type="match status" value="1"/>
</dbReference>
<evidence type="ECO:0000256" key="2">
    <source>
        <dbReference type="ARBA" id="ARBA00093453"/>
    </source>
</evidence>
<name>A0ABQ0F5B5_APOSI</name>
<reference evidence="3 4" key="1">
    <citation type="submission" date="2024-08" db="EMBL/GenBank/DDBJ databases">
        <title>The draft genome of Apodemus speciosus.</title>
        <authorList>
            <person name="Nabeshima K."/>
            <person name="Suzuki S."/>
            <person name="Onuma M."/>
        </authorList>
    </citation>
    <scope>NUCLEOTIDE SEQUENCE [LARGE SCALE GENOMIC DNA]</scope>
    <source>
        <strain evidence="3">IB14-021</strain>
    </source>
</reference>
<gene>
    <name evidence="3" type="ORF">APTSU1_000971600</name>
</gene>
<protein>
    <submittedName>
        <fullName evidence="3">Meiosis-specific protein MEI4</fullName>
    </submittedName>
</protein>
<dbReference type="Proteomes" id="UP001623349">
    <property type="component" value="Unassembled WGS sequence"/>
</dbReference>
<organism evidence="3 4">
    <name type="scientific">Apodemus speciosus</name>
    <name type="common">Large Japanese field mouse</name>
    <dbReference type="NCBI Taxonomy" id="105296"/>
    <lineage>
        <taxon>Eukaryota</taxon>
        <taxon>Metazoa</taxon>
        <taxon>Chordata</taxon>
        <taxon>Craniata</taxon>
        <taxon>Vertebrata</taxon>
        <taxon>Euteleostomi</taxon>
        <taxon>Mammalia</taxon>
        <taxon>Eutheria</taxon>
        <taxon>Euarchontoglires</taxon>
        <taxon>Glires</taxon>
        <taxon>Rodentia</taxon>
        <taxon>Myomorpha</taxon>
        <taxon>Muroidea</taxon>
        <taxon>Muridae</taxon>
        <taxon>Murinae</taxon>
        <taxon>Apodemus</taxon>
    </lineage>
</organism>
<dbReference type="EMBL" id="BAAFST010000009">
    <property type="protein sequence ID" value="GAB1294483.1"/>
    <property type="molecule type" value="Genomic_DNA"/>
</dbReference>
<comment type="similarity">
    <text evidence="2">Belongs to the MEI4L family.</text>
</comment>
<dbReference type="PANTHER" id="PTHR28575">
    <property type="entry name" value="MEIOSIS-SPECIFIC PROTEIN MEI4"/>
    <property type="match status" value="1"/>
</dbReference>
<dbReference type="InterPro" id="IPR025888">
    <property type="entry name" value="MEI4"/>
</dbReference>
<keyword evidence="4" id="KW-1185">Reference proteome</keyword>
<comment type="caution">
    <text evidence="3">The sequence shown here is derived from an EMBL/GenBank/DDBJ whole genome shotgun (WGS) entry which is preliminary data.</text>
</comment>
<evidence type="ECO:0000256" key="1">
    <source>
        <dbReference type="ARBA" id="ARBA00023254"/>
    </source>
</evidence>
<evidence type="ECO:0000313" key="3">
    <source>
        <dbReference type="EMBL" id="GAB1294483.1"/>
    </source>
</evidence>